<keyword evidence="5 8" id="KW-0561">Oxygen transport</keyword>
<organism evidence="10 11">
    <name type="scientific">Cervus elaphus hippelaphus</name>
    <name type="common">European red deer</name>
    <dbReference type="NCBI Taxonomy" id="46360"/>
    <lineage>
        <taxon>Eukaryota</taxon>
        <taxon>Metazoa</taxon>
        <taxon>Chordata</taxon>
        <taxon>Craniata</taxon>
        <taxon>Vertebrata</taxon>
        <taxon>Euteleostomi</taxon>
        <taxon>Mammalia</taxon>
        <taxon>Eutheria</taxon>
        <taxon>Laurasiatheria</taxon>
        <taxon>Artiodactyla</taxon>
        <taxon>Ruminantia</taxon>
        <taxon>Pecora</taxon>
        <taxon>Cervidae</taxon>
        <taxon>Cervinae</taxon>
        <taxon>Cervus</taxon>
    </lineage>
</organism>
<keyword evidence="7" id="KW-0408">Iron</keyword>
<dbReference type="GO" id="GO:0072562">
    <property type="term" value="C:blood microparticle"/>
    <property type="evidence" value="ECO:0007669"/>
    <property type="project" value="TreeGrafter"/>
</dbReference>
<protein>
    <submittedName>
        <fullName evidence="10">HBB</fullName>
    </submittedName>
</protein>
<evidence type="ECO:0000256" key="7">
    <source>
        <dbReference type="ARBA" id="ARBA00023004"/>
    </source>
</evidence>
<gene>
    <name evidence="10" type="ORF">Celaphus_00009165</name>
</gene>
<keyword evidence="6" id="KW-0479">Metal-binding</keyword>
<dbReference type="SUPFAM" id="SSF46458">
    <property type="entry name" value="Globin-like"/>
    <property type="match status" value="1"/>
</dbReference>
<dbReference type="GO" id="GO:0005344">
    <property type="term" value="F:oxygen carrier activity"/>
    <property type="evidence" value="ECO:0007669"/>
    <property type="project" value="UniProtKB-KW"/>
</dbReference>
<evidence type="ECO:0000256" key="3">
    <source>
        <dbReference type="ARBA" id="ARBA00022448"/>
    </source>
</evidence>
<dbReference type="InterPro" id="IPR000971">
    <property type="entry name" value="Globin"/>
</dbReference>
<keyword evidence="11" id="KW-1185">Reference proteome</keyword>
<evidence type="ECO:0000256" key="8">
    <source>
        <dbReference type="RuleBase" id="RU000356"/>
    </source>
</evidence>
<evidence type="ECO:0000256" key="5">
    <source>
        <dbReference type="ARBA" id="ARBA00022621"/>
    </source>
</evidence>
<feature type="domain" description="Globin" evidence="9">
    <location>
        <begin position="1"/>
        <end position="81"/>
    </location>
</feature>
<dbReference type="EMBL" id="MKHE01000001">
    <property type="protein sequence ID" value="OWK17721.1"/>
    <property type="molecule type" value="Genomic_DNA"/>
</dbReference>
<evidence type="ECO:0000256" key="2">
    <source>
        <dbReference type="ARBA" id="ARBA00011125"/>
    </source>
</evidence>
<comment type="caution">
    <text evidence="10">The sequence shown here is derived from an EMBL/GenBank/DDBJ whole genome shotgun (WGS) entry which is preliminary data.</text>
</comment>
<dbReference type="GO" id="GO:0031838">
    <property type="term" value="C:haptoglobin-hemoglobin complex"/>
    <property type="evidence" value="ECO:0007669"/>
    <property type="project" value="TreeGrafter"/>
</dbReference>
<dbReference type="GO" id="GO:0042744">
    <property type="term" value="P:hydrogen peroxide catabolic process"/>
    <property type="evidence" value="ECO:0007669"/>
    <property type="project" value="TreeGrafter"/>
</dbReference>
<dbReference type="PRINTS" id="PR00814">
    <property type="entry name" value="BETAHAEM"/>
</dbReference>
<accession>A0A212DHR7</accession>
<evidence type="ECO:0000313" key="11">
    <source>
        <dbReference type="Proteomes" id="UP000242450"/>
    </source>
</evidence>
<comment type="similarity">
    <text evidence="1 8">Belongs to the globin family.</text>
</comment>
<dbReference type="GO" id="GO:0031720">
    <property type="term" value="F:haptoglobin binding"/>
    <property type="evidence" value="ECO:0007669"/>
    <property type="project" value="TreeGrafter"/>
</dbReference>
<dbReference type="PANTHER" id="PTHR11442">
    <property type="entry name" value="HEMOGLOBIN FAMILY MEMBER"/>
    <property type="match status" value="1"/>
</dbReference>
<keyword evidence="3 8" id="KW-0813">Transport</keyword>
<dbReference type="InterPro" id="IPR012292">
    <property type="entry name" value="Globin/Proto"/>
</dbReference>
<dbReference type="GO" id="GO:0005833">
    <property type="term" value="C:hemoglobin complex"/>
    <property type="evidence" value="ECO:0007669"/>
    <property type="project" value="InterPro"/>
</dbReference>
<dbReference type="PANTHER" id="PTHR11442:SF42">
    <property type="entry name" value="HEMOGLOBIN SUBUNIT BETA"/>
    <property type="match status" value="1"/>
</dbReference>
<evidence type="ECO:0000256" key="1">
    <source>
        <dbReference type="ARBA" id="ARBA00008705"/>
    </source>
</evidence>
<dbReference type="GO" id="GO:0046872">
    <property type="term" value="F:metal ion binding"/>
    <property type="evidence" value="ECO:0007669"/>
    <property type="project" value="UniProtKB-KW"/>
</dbReference>
<evidence type="ECO:0000259" key="9">
    <source>
        <dbReference type="PROSITE" id="PS01033"/>
    </source>
</evidence>
<dbReference type="Gene3D" id="1.10.490.10">
    <property type="entry name" value="Globins"/>
    <property type="match status" value="1"/>
</dbReference>
<dbReference type="Pfam" id="PF00042">
    <property type="entry name" value="Globin"/>
    <property type="match status" value="1"/>
</dbReference>
<name>A0A212DHR7_CEREH</name>
<feature type="non-terminal residue" evidence="10">
    <location>
        <position position="81"/>
    </location>
</feature>
<reference evidence="10 11" key="1">
    <citation type="journal article" date="2018" name="Mol. Genet. Genomics">
        <title>The red deer Cervus elaphus genome CerEla1.0: sequencing, annotating, genes, and chromosomes.</title>
        <authorList>
            <person name="Bana N.A."/>
            <person name="Nyiri A."/>
            <person name="Nagy J."/>
            <person name="Frank K."/>
            <person name="Nagy T."/>
            <person name="Steger V."/>
            <person name="Schiller M."/>
            <person name="Lakatos P."/>
            <person name="Sugar L."/>
            <person name="Horn P."/>
            <person name="Barta E."/>
            <person name="Orosz L."/>
        </authorList>
    </citation>
    <scope>NUCLEOTIDE SEQUENCE [LARGE SCALE GENOMIC DNA]</scope>
    <source>
        <strain evidence="10">Hungarian</strain>
    </source>
</reference>
<dbReference type="InterPro" id="IPR050056">
    <property type="entry name" value="Hemoglobin_oxygen_transport"/>
</dbReference>
<sequence length="81" mass="9267">MRNPKVKAHGKKVLDSFTEGMRRLDNLKDVFAKLSELHCEKLRVDPEMFKCLGNILVSTLARCFGKRFTPELQAAYQKVVA</sequence>
<dbReference type="Proteomes" id="UP000242450">
    <property type="component" value="Chromosome 1"/>
</dbReference>
<dbReference type="GO" id="GO:0020037">
    <property type="term" value="F:heme binding"/>
    <property type="evidence" value="ECO:0007669"/>
    <property type="project" value="InterPro"/>
</dbReference>
<dbReference type="InterPro" id="IPR009050">
    <property type="entry name" value="Globin-like_sf"/>
</dbReference>
<dbReference type="InterPro" id="IPR002337">
    <property type="entry name" value="Hemoglobin_b"/>
</dbReference>
<evidence type="ECO:0000256" key="4">
    <source>
        <dbReference type="ARBA" id="ARBA00022617"/>
    </source>
</evidence>
<dbReference type="GO" id="GO:0004601">
    <property type="term" value="F:peroxidase activity"/>
    <property type="evidence" value="ECO:0007669"/>
    <property type="project" value="TreeGrafter"/>
</dbReference>
<dbReference type="GO" id="GO:0043177">
    <property type="term" value="F:organic acid binding"/>
    <property type="evidence" value="ECO:0007669"/>
    <property type="project" value="TreeGrafter"/>
</dbReference>
<dbReference type="PROSITE" id="PS01033">
    <property type="entry name" value="GLOBIN"/>
    <property type="match status" value="1"/>
</dbReference>
<evidence type="ECO:0000256" key="6">
    <source>
        <dbReference type="ARBA" id="ARBA00022723"/>
    </source>
</evidence>
<evidence type="ECO:0000313" key="10">
    <source>
        <dbReference type="EMBL" id="OWK17721.1"/>
    </source>
</evidence>
<proteinExistence type="inferred from homology"/>
<keyword evidence="4 8" id="KW-0349">Heme</keyword>
<dbReference type="OrthoDB" id="9886081at2759"/>
<comment type="subunit">
    <text evidence="2">Heterotetramer of two alpha chains and two beta chains.</text>
</comment>
<dbReference type="GO" id="GO:0019825">
    <property type="term" value="F:oxygen binding"/>
    <property type="evidence" value="ECO:0007669"/>
    <property type="project" value="InterPro"/>
</dbReference>
<dbReference type="AlphaFoldDB" id="A0A212DHR7"/>
<dbReference type="GO" id="GO:0031721">
    <property type="term" value="F:hemoglobin alpha binding"/>
    <property type="evidence" value="ECO:0007669"/>
    <property type="project" value="TreeGrafter"/>
</dbReference>